<keyword evidence="1" id="KW-1133">Transmembrane helix</keyword>
<evidence type="ECO:0000256" key="1">
    <source>
        <dbReference type="SAM" id="Phobius"/>
    </source>
</evidence>
<protein>
    <submittedName>
        <fullName evidence="2">Uncharacterized protein</fullName>
    </submittedName>
</protein>
<name>A0A2N2E9K3_9BACT</name>
<feature type="transmembrane region" description="Helical" evidence="1">
    <location>
        <begin position="51"/>
        <end position="71"/>
    </location>
</feature>
<comment type="caution">
    <text evidence="2">The sequence shown here is derived from an EMBL/GenBank/DDBJ whole genome shotgun (WGS) entry which is preliminary data.</text>
</comment>
<dbReference type="Proteomes" id="UP000233517">
    <property type="component" value="Unassembled WGS sequence"/>
</dbReference>
<reference evidence="2 3" key="1">
    <citation type="journal article" date="2017" name="ISME J.">
        <title>Potential for microbial H2 and metal transformations associated with novel bacteria and archaea in deep terrestrial subsurface sediments.</title>
        <authorList>
            <person name="Hernsdorf A.W."/>
            <person name="Amano Y."/>
            <person name="Miyakawa K."/>
            <person name="Ise K."/>
            <person name="Suzuki Y."/>
            <person name="Anantharaman K."/>
            <person name="Probst A."/>
            <person name="Burstein D."/>
            <person name="Thomas B.C."/>
            <person name="Banfield J.F."/>
        </authorList>
    </citation>
    <scope>NUCLEOTIDE SEQUENCE [LARGE SCALE GENOMIC DNA]</scope>
    <source>
        <strain evidence="2">HGW-Falkowbacteria-1</strain>
    </source>
</reference>
<dbReference type="Pfam" id="PF12570">
    <property type="entry name" value="DUF3750"/>
    <property type="match status" value="1"/>
</dbReference>
<dbReference type="EMBL" id="PHAI01000002">
    <property type="protein sequence ID" value="PKM91362.1"/>
    <property type="molecule type" value="Genomic_DNA"/>
</dbReference>
<keyword evidence="1" id="KW-0472">Membrane</keyword>
<dbReference type="InterPro" id="IPR022224">
    <property type="entry name" value="DUF3750"/>
</dbReference>
<accession>A0A2N2E9K3</accession>
<evidence type="ECO:0000313" key="2">
    <source>
        <dbReference type="EMBL" id="PKM91362.1"/>
    </source>
</evidence>
<keyword evidence="1" id="KW-0812">Transmembrane</keyword>
<gene>
    <name evidence="2" type="ORF">CVU82_02070</name>
</gene>
<sequence>MFKLNLSIFDVIIRQNKYIQQVKQILAYFYYMNNISKENFSKMLKSEGYQIFLFSCPAIIPFNIFFSHSWFVCVRNKKVSRWEVLFHRNKKNKIIGRHLHLNSLDPFVGAGMTPFFFDKLLWKPKLIKCIEGGENSLANKMCDFIENSSNNYKHKDKYWAIGPNCNTYINWVLNEFPEFDIKLSIRFIGKKI</sequence>
<dbReference type="AlphaFoldDB" id="A0A2N2E9K3"/>
<proteinExistence type="predicted"/>
<evidence type="ECO:0000313" key="3">
    <source>
        <dbReference type="Proteomes" id="UP000233517"/>
    </source>
</evidence>
<organism evidence="2 3">
    <name type="scientific">Candidatus Falkowbacteria bacterium HGW-Falkowbacteria-1</name>
    <dbReference type="NCBI Taxonomy" id="2013768"/>
    <lineage>
        <taxon>Bacteria</taxon>
        <taxon>Candidatus Falkowiibacteriota</taxon>
    </lineage>
</organism>